<sequence length="715" mass="78547">MPLRRPRLRSVLLLAALVGACLFAVTNIPTIAAFLEHWPGPVDLLSLLIAAVLVMMGNLARALRTQTVLDQARPGGLVQHVDALSVGVLFTLLLPLRAGEIVRTLVLSRRLRISLLYTGTAIALERLLDVIVVAGALLVFGSVVGLPVAVVGPAILILAVTGSVLLLFVLLVRENRLLMRMVVAVTSVLADRPRARVRMSVWSMVHGYQSFLRSPRKLGAYAVAFCLSWLGYLTAVYVVLAGALPDSAIGTPAAGVLAPFVFPETLLGLPSITDYSRSISGFLSSSGAVEGIGWTLAAGFLIWIVLTLPTALYGAVRLCLPSFFARVEAGATGGDIGGLDRTQSRDAELATFVDSFLRRDDLALALHRLEVRGDLEVVRFFKGGSDAITALVREDGVARVRKVVPERHREKLAQQYRWLRRHSGTPNMVRALGESDGPGYYSFDIEFDPATTTMFGYLHSASPEDGQRALRRVWDTMFDHVYDLRAEARHPGIVAKYLQERLADRLDQAAALHPELGAVLACETVVIGGQEHPGLRQLLSAIVADERAWEDLITYRESAAIHCDLTIDNLLIDPDSGDILIIDPSDDNQVRGPVLDFARHFQSLWGGYEFLNESDRSPRVRIDPAEGRAEIGFESYRSARYQELAEWTEALAAERLTPTERRSLPFHVGLLYGRMLSHRVVIDPATVLVYYARSVQFLDRFLAQYAPRPLTSGRP</sequence>
<evidence type="ECO:0000256" key="6">
    <source>
        <dbReference type="SAM" id="Phobius"/>
    </source>
</evidence>
<evidence type="ECO:0000256" key="1">
    <source>
        <dbReference type="ARBA" id="ARBA00004651"/>
    </source>
</evidence>
<keyword evidence="3 6" id="KW-0812">Transmembrane</keyword>
<dbReference type="Pfam" id="PF03706">
    <property type="entry name" value="LPG_synthase_TM"/>
    <property type="match status" value="1"/>
</dbReference>
<feature type="transmembrane region" description="Helical" evidence="6">
    <location>
        <begin position="12"/>
        <end position="35"/>
    </location>
</feature>
<feature type="transmembrane region" description="Helical" evidence="6">
    <location>
        <begin position="42"/>
        <end position="63"/>
    </location>
</feature>
<dbReference type="RefSeq" id="WP_021753864.1">
    <property type="nucleotide sequence ID" value="NC_022438.1"/>
</dbReference>
<reference evidence="7 8" key="1">
    <citation type="journal article" date="2013" name="Genome Announc.">
        <title>Complete Genome Sequence of Leifsonia xyli subsp. cynodontis Strain DSM46306, a Gram-Positive Bacterial Pathogen of Grasses.</title>
        <authorList>
            <person name="Monteiro-Vitorello C.B."/>
            <person name="Zerillo M.M."/>
            <person name="Van Sluys M.A."/>
            <person name="Camargo L.E."/>
            <person name="Kitajima J.P."/>
        </authorList>
    </citation>
    <scope>NUCLEOTIDE SEQUENCE [LARGE SCALE GENOMIC DNA]</scope>
    <source>
        <strain evidence="7 8">DSM 46306</strain>
    </source>
</reference>
<protein>
    <submittedName>
        <fullName evidence="7">Uncharacterized protein</fullName>
    </submittedName>
</protein>
<comment type="subcellular location">
    <subcellularLocation>
        <location evidence="1">Cell membrane</location>
        <topology evidence="1">Multi-pass membrane protein</topology>
    </subcellularLocation>
</comment>
<keyword evidence="2" id="KW-1003">Cell membrane</keyword>
<evidence type="ECO:0000256" key="3">
    <source>
        <dbReference type="ARBA" id="ARBA00022692"/>
    </source>
</evidence>
<feature type="transmembrane region" description="Helical" evidence="6">
    <location>
        <begin position="154"/>
        <end position="172"/>
    </location>
</feature>
<keyword evidence="5 6" id="KW-0472">Membrane</keyword>
<dbReference type="GO" id="GO:0005886">
    <property type="term" value="C:plasma membrane"/>
    <property type="evidence" value="ECO:0007669"/>
    <property type="project" value="UniProtKB-SubCell"/>
</dbReference>
<gene>
    <name evidence="7" type="ORF">O159_01650</name>
</gene>
<dbReference type="InterPro" id="IPR011009">
    <property type="entry name" value="Kinase-like_dom_sf"/>
</dbReference>
<dbReference type="InterPro" id="IPR022791">
    <property type="entry name" value="L-PG_synthase/AglD"/>
</dbReference>
<feature type="transmembrane region" description="Helical" evidence="6">
    <location>
        <begin position="127"/>
        <end position="148"/>
    </location>
</feature>
<dbReference type="PROSITE" id="PS51257">
    <property type="entry name" value="PROKAR_LIPOPROTEIN"/>
    <property type="match status" value="1"/>
</dbReference>
<organism evidence="7 8">
    <name type="scientific">Leifsonia xyli subsp. cynodontis DSM 46306</name>
    <dbReference type="NCBI Taxonomy" id="1389489"/>
    <lineage>
        <taxon>Bacteria</taxon>
        <taxon>Bacillati</taxon>
        <taxon>Actinomycetota</taxon>
        <taxon>Actinomycetes</taxon>
        <taxon>Micrococcales</taxon>
        <taxon>Microbacteriaceae</taxon>
        <taxon>Leifsonia</taxon>
    </lineage>
</organism>
<dbReference type="eggNOG" id="COG2334">
    <property type="taxonomic scope" value="Bacteria"/>
</dbReference>
<dbReference type="eggNOG" id="COG0392">
    <property type="taxonomic scope" value="Bacteria"/>
</dbReference>
<evidence type="ECO:0000256" key="4">
    <source>
        <dbReference type="ARBA" id="ARBA00022989"/>
    </source>
</evidence>
<dbReference type="HOGENOM" id="CLU_431999_0_0_11"/>
<evidence type="ECO:0000313" key="7">
    <source>
        <dbReference type="EMBL" id="AGW40417.1"/>
    </source>
</evidence>
<evidence type="ECO:0000256" key="5">
    <source>
        <dbReference type="ARBA" id="ARBA00023136"/>
    </source>
</evidence>
<dbReference type="AlphaFoldDB" id="U3P690"/>
<dbReference type="PATRIC" id="fig|1389489.3.peg.157"/>
<feature type="transmembrane region" description="Helical" evidence="6">
    <location>
        <begin position="292"/>
        <end position="316"/>
    </location>
</feature>
<dbReference type="SUPFAM" id="SSF56112">
    <property type="entry name" value="Protein kinase-like (PK-like)"/>
    <property type="match status" value="1"/>
</dbReference>
<proteinExistence type="predicted"/>
<accession>U3P690</accession>
<dbReference type="Proteomes" id="UP000016743">
    <property type="component" value="Chromosome"/>
</dbReference>
<keyword evidence="4 6" id="KW-1133">Transmembrane helix</keyword>
<dbReference type="KEGG" id="lxy:O159_01650"/>
<feature type="transmembrane region" description="Helical" evidence="6">
    <location>
        <begin position="218"/>
        <end position="240"/>
    </location>
</feature>
<dbReference type="EMBL" id="CP006734">
    <property type="protein sequence ID" value="AGW40417.1"/>
    <property type="molecule type" value="Genomic_DNA"/>
</dbReference>
<keyword evidence="8" id="KW-1185">Reference proteome</keyword>
<evidence type="ECO:0000256" key="2">
    <source>
        <dbReference type="ARBA" id="ARBA00022475"/>
    </source>
</evidence>
<name>U3P690_LEIXC</name>
<evidence type="ECO:0000313" key="8">
    <source>
        <dbReference type="Proteomes" id="UP000016743"/>
    </source>
</evidence>